<keyword evidence="4 8" id="KW-0561">Oxygen transport</keyword>
<evidence type="ECO:0000256" key="1">
    <source>
        <dbReference type="ARBA" id="ARBA00013895"/>
    </source>
</evidence>
<dbReference type="AlphaFoldDB" id="A0A2T7PQ09"/>
<evidence type="ECO:0000259" key="9">
    <source>
        <dbReference type="PROSITE" id="PS01033"/>
    </source>
</evidence>
<organism evidence="10 11">
    <name type="scientific">Pomacea canaliculata</name>
    <name type="common">Golden apple snail</name>
    <dbReference type="NCBI Taxonomy" id="400727"/>
    <lineage>
        <taxon>Eukaryota</taxon>
        <taxon>Metazoa</taxon>
        <taxon>Spiralia</taxon>
        <taxon>Lophotrochozoa</taxon>
        <taxon>Mollusca</taxon>
        <taxon>Gastropoda</taxon>
        <taxon>Caenogastropoda</taxon>
        <taxon>Architaenioglossa</taxon>
        <taxon>Ampullarioidea</taxon>
        <taxon>Ampullariidae</taxon>
        <taxon>Pomacea</taxon>
    </lineage>
</organism>
<evidence type="ECO:0000256" key="6">
    <source>
        <dbReference type="ARBA" id="ARBA00023004"/>
    </source>
</evidence>
<evidence type="ECO:0000256" key="5">
    <source>
        <dbReference type="ARBA" id="ARBA00022723"/>
    </source>
</evidence>
<dbReference type="Pfam" id="PF00042">
    <property type="entry name" value="Globin"/>
    <property type="match status" value="1"/>
</dbReference>
<dbReference type="GO" id="GO:0020037">
    <property type="term" value="F:heme binding"/>
    <property type="evidence" value="ECO:0007669"/>
    <property type="project" value="InterPro"/>
</dbReference>
<accession>A0A2T7PQ09</accession>
<dbReference type="GO" id="GO:0046872">
    <property type="term" value="F:metal ion binding"/>
    <property type="evidence" value="ECO:0007669"/>
    <property type="project" value="UniProtKB-KW"/>
</dbReference>
<dbReference type="InterPro" id="IPR050532">
    <property type="entry name" value="Globin-like_OT"/>
</dbReference>
<evidence type="ECO:0000256" key="4">
    <source>
        <dbReference type="ARBA" id="ARBA00022621"/>
    </source>
</evidence>
<dbReference type="PROSITE" id="PS01033">
    <property type="entry name" value="GLOBIN"/>
    <property type="match status" value="1"/>
</dbReference>
<dbReference type="PANTHER" id="PTHR46458">
    <property type="entry name" value="BLR2807 PROTEIN"/>
    <property type="match status" value="1"/>
</dbReference>
<reference evidence="10 11" key="1">
    <citation type="submission" date="2018-04" db="EMBL/GenBank/DDBJ databases">
        <title>The genome of golden apple snail Pomacea canaliculata provides insight into stress tolerance and invasive adaptation.</title>
        <authorList>
            <person name="Liu C."/>
            <person name="Liu B."/>
            <person name="Ren Y."/>
            <person name="Zhang Y."/>
            <person name="Wang H."/>
            <person name="Li S."/>
            <person name="Jiang F."/>
            <person name="Yin L."/>
            <person name="Zhang G."/>
            <person name="Qian W."/>
            <person name="Fan W."/>
        </authorList>
    </citation>
    <scope>NUCLEOTIDE SEQUENCE [LARGE SCALE GENOMIC DNA]</scope>
    <source>
        <strain evidence="10">SZHN2017</strain>
        <tissue evidence="10">Muscle</tissue>
    </source>
</reference>
<feature type="domain" description="Globin" evidence="9">
    <location>
        <begin position="39"/>
        <end position="210"/>
    </location>
</feature>
<dbReference type="SUPFAM" id="SSF46458">
    <property type="entry name" value="Globin-like"/>
    <property type="match status" value="1"/>
</dbReference>
<keyword evidence="5" id="KW-0479">Metal-binding</keyword>
<dbReference type="GO" id="GO:0019825">
    <property type="term" value="F:oxygen binding"/>
    <property type="evidence" value="ECO:0007669"/>
    <property type="project" value="InterPro"/>
</dbReference>
<dbReference type="InterPro" id="IPR000971">
    <property type="entry name" value="Globin"/>
</dbReference>
<comment type="caution">
    <text evidence="10">The sequence shown here is derived from an EMBL/GenBank/DDBJ whole genome shotgun (WGS) entry which is preliminary data.</text>
</comment>
<evidence type="ECO:0000256" key="8">
    <source>
        <dbReference type="RuleBase" id="RU000356"/>
    </source>
</evidence>
<protein>
    <recommendedName>
        <fullName evidence="1">Globin</fullName>
    </recommendedName>
    <alternativeName>
        <fullName evidence="7">Myoglobin</fullName>
    </alternativeName>
</protein>
<dbReference type="Gene3D" id="1.10.490.10">
    <property type="entry name" value="Globins"/>
    <property type="match status" value="1"/>
</dbReference>
<keyword evidence="6" id="KW-0408">Iron</keyword>
<comment type="similarity">
    <text evidence="8">Belongs to the globin family.</text>
</comment>
<dbReference type="PANTHER" id="PTHR46458:SF1">
    <property type="entry name" value="GEO09476P1"/>
    <property type="match status" value="1"/>
</dbReference>
<evidence type="ECO:0000256" key="2">
    <source>
        <dbReference type="ARBA" id="ARBA00022448"/>
    </source>
</evidence>
<evidence type="ECO:0000313" key="10">
    <source>
        <dbReference type="EMBL" id="PVD35511.1"/>
    </source>
</evidence>
<dbReference type="STRING" id="400727.A0A2T7PQ09"/>
<keyword evidence="2 8" id="KW-0813">Transport</keyword>
<evidence type="ECO:0000256" key="7">
    <source>
        <dbReference type="ARBA" id="ARBA00030087"/>
    </source>
</evidence>
<keyword evidence="11" id="KW-1185">Reference proteome</keyword>
<dbReference type="OrthoDB" id="436496at2759"/>
<gene>
    <name evidence="10" type="ORF">C0Q70_02474</name>
</gene>
<dbReference type="GO" id="GO:0005344">
    <property type="term" value="F:oxygen carrier activity"/>
    <property type="evidence" value="ECO:0007669"/>
    <property type="project" value="UniProtKB-KW"/>
</dbReference>
<dbReference type="InterPro" id="IPR009050">
    <property type="entry name" value="Globin-like_sf"/>
</dbReference>
<dbReference type="Proteomes" id="UP000245119">
    <property type="component" value="Linkage Group LG2"/>
</dbReference>
<dbReference type="InterPro" id="IPR012292">
    <property type="entry name" value="Globin/Proto"/>
</dbReference>
<evidence type="ECO:0000256" key="3">
    <source>
        <dbReference type="ARBA" id="ARBA00022617"/>
    </source>
</evidence>
<name>A0A2T7PQ09_POMCA</name>
<evidence type="ECO:0000313" key="11">
    <source>
        <dbReference type="Proteomes" id="UP000245119"/>
    </source>
</evidence>
<proteinExistence type="inferred from homology"/>
<keyword evidence="3 8" id="KW-0349">Heme</keyword>
<sequence length="244" mass="27313">MGGFHSSSSEPPSKQRCFRTCNNDTTTCGAEVVRVAPPALDPSQKKMLLSSWQKLERDIAQVGVITFVGMFQTHPEVQGYFLPFTGLPLSDLNHLGTLRAHALRFMATVEKCMHRLDEPERMRDVLEGLGGPPCQLQCQRRLRGDHKKLFTESQGRSTEANGAEENAADMLGVQFVKAVKDHSEDWTPELEEAWHCLVRVITFYVKSGWVEKVEHGCKDVLHDKMAGRTFQKNGSAKTNGVEQS</sequence>
<dbReference type="EMBL" id="PZQS01000002">
    <property type="protein sequence ID" value="PVD35511.1"/>
    <property type="molecule type" value="Genomic_DNA"/>
</dbReference>